<comment type="caution">
    <text evidence="4">The sequence shown here is derived from an EMBL/GenBank/DDBJ whole genome shotgun (WGS) entry which is preliminary data.</text>
</comment>
<evidence type="ECO:0000313" key="4">
    <source>
        <dbReference type="EMBL" id="GAG66372.1"/>
    </source>
</evidence>
<reference evidence="4" key="1">
    <citation type="journal article" date="2014" name="Front. Microbiol.">
        <title>High frequency of phylogenetically diverse reductive dehalogenase-homologous genes in deep subseafloor sedimentary metagenomes.</title>
        <authorList>
            <person name="Kawai M."/>
            <person name="Futagami T."/>
            <person name="Toyoda A."/>
            <person name="Takaki Y."/>
            <person name="Nishi S."/>
            <person name="Hori S."/>
            <person name="Arai W."/>
            <person name="Tsubouchi T."/>
            <person name="Morono Y."/>
            <person name="Uchiyama I."/>
            <person name="Ito T."/>
            <person name="Fujiyama A."/>
            <person name="Inagaki F."/>
            <person name="Takami H."/>
        </authorList>
    </citation>
    <scope>NUCLEOTIDE SEQUENCE</scope>
    <source>
        <strain evidence="4">Expedition CK06-06</strain>
    </source>
</reference>
<dbReference type="Pfam" id="PF00905">
    <property type="entry name" value="Transpeptidase"/>
    <property type="match status" value="1"/>
</dbReference>
<feature type="domain" description="Penicillin-binding protein transpeptidase" evidence="3">
    <location>
        <begin position="15"/>
        <end position="93"/>
    </location>
</feature>
<dbReference type="GO" id="GO:0071555">
    <property type="term" value="P:cell wall organization"/>
    <property type="evidence" value="ECO:0007669"/>
    <property type="project" value="TreeGrafter"/>
</dbReference>
<keyword evidence="2" id="KW-0472">Membrane</keyword>
<evidence type="ECO:0000256" key="1">
    <source>
        <dbReference type="ARBA" id="ARBA00004370"/>
    </source>
</evidence>
<dbReference type="PANTHER" id="PTHR30627:SF1">
    <property type="entry name" value="PEPTIDOGLYCAN D,D-TRANSPEPTIDASE FTSI"/>
    <property type="match status" value="1"/>
</dbReference>
<dbReference type="GO" id="GO:0008658">
    <property type="term" value="F:penicillin binding"/>
    <property type="evidence" value="ECO:0007669"/>
    <property type="project" value="InterPro"/>
</dbReference>
<sequence length="107" mass="11623">MNSVPSHFYLSTFSVDEEGSGVDAALREVKVAAKTGTAQKVVDGKYSNSSIVTTFVGYFPAESPDFLIAIMFDEPKRGLWASTIAAPVFRNIAQTICKINSDHYAVK</sequence>
<dbReference type="PANTHER" id="PTHR30627">
    <property type="entry name" value="PEPTIDOGLYCAN D,D-TRANSPEPTIDASE"/>
    <property type="match status" value="1"/>
</dbReference>
<accession>X1A8C3</accession>
<evidence type="ECO:0000256" key="2">
    <source>
        <dbReference type="ARBA" id="ARBA00023136"/>
    </source>
</evidence>
<name>X1A8C3_9ZZZZ</name>
<dbReference type="EMBL" id="BART01004104">
    <property type="protein sequence ID" value="GAG66372.1"/>
    <property type="molecule type" value="Genomic_DNA"/>
</dbReference>
<dbReference type="AlphaFoldDB" id="X1A8C3"/>
<dbReference type="InterPro" id="IPR001460">
    <property type="entry name" value="PCN-bd_Tpept"/>
</dbReference>
<proteinExistence type="predicted"/>
<comment type="subcellular location">
    <subcellularLocation>
        <location evidence="1">Membrane</location>
    </subcellularLocation>
</comment>
<dbReference type="InterPro" id="IPR012338">
    <property type="entry name" value="Beta-lactam/transpept-like"/>
</dbReference>
<evidence type="ECO:0000259" key="3">
    <source>
        <dbReference type="Pfam" id="PF00905"/>
    </source>
</evidence>
<dbReference type="GO" id="GO:0005886">
    <property type="term" value="C:plasma membrane"/>
    <property type="evidence" value="ECO:0007669"/>
    <property type="project" value="TreeGrafter"/>
</dbReference>
<dbReference type="SUPFAM" id="SSF56601">
    <property type="entry name" value="beta-lactamase/transpeptidase-like"/>
    <property type="match status" value="1"/>
</dbReference>
<dbReference type="Gene3D" id="3.30.450.330">
    <property type="match status" value="1"/>
</dbReference>
<dbReference type="InterPro" id="IPR050515">
    <property type="entry name" value="Beta-lactam/transpept"/>
</dbReference>
<gene>
    <name evidence="4" type="ORF">S01H4_10618</name>
</gene>
<protein>
    <recommendedName>
        <fullName evidence="3">Penicillin-binding protein transpeptidase domain-containing protein</fullName>
    </recommendedName>
</protein>
<organism evidence="4">
    <name type="scientific">marine sediment metagenome</name>
    <dbReference type="NCBI Taxonomy" id="412755"/>
    <lineage>
        <taxon>unclassified sequences</taxon>
        <taxon>metagenomes</taxon>
        <taxon>ecological metagenomes</taxon>
    </lineage>
</organism>